<sequence>MRVLTGYEEHYIPTSWYPCHQRNRSLFHTLNVTNLPHPPSPPEGLSSLGDATTTDEALAKSMVDQLPSLQCVTIVRFVIDLSELDGGRGSERPRERRK</sequence>
<dbReference type="HOGENOM" id="CLU_2333912_0_0_1"/>
<dbReference type="AlphaFoldDB" id="A0A0C9XDC7"/>
<dbReference type="OrthoDB" id="10654562at2759"/>
<reference evidence="1 2" key="1">
    <citation type="submission" date="2014-04" db="EMBL/GenBank/DDBJ databases">
        <authorList>
            <consortium name="DOE Joint Genome Institute"/>
            <person name="Kuo A."/>
            <person name="Kohler A."/>
            <person name="Nagy L.G."/>
            <person name="Floudas D."/>
            <person name="Copeland A."/>
            <person name="Barry K.W."/>
            <person name="Cichocki N."/>
            <person name="Veneault-Fourrey C."/>
            <person name="LaButti K."/>
            <person name="Lindquist E.A."/>
            <person name="Lipzen A."/>
            <person name="Lundell T."/>
            <person name="Morin E."/>
            <person name="Murat C."/>
            <person name="Sun H."/>
            <person name="Tunlid A."/>
            <person name="Henrissat B."/>
            <person name="Grigoriev I.V."/>
            <person name="Hibbett D.S."/>
            <person name="Martin F."/>
            <person name="Nordberg H.P."/>
            <person name="Cantor M.N."/>
            <person name="Hua S.X."/>
        </authorList>
    </citation>
    <scope>NUCLEOTIDE SEQUENCE [LARGE SCALE GENOMIC DNA]</scope>
    <source>
        <strain evidence="1 2">LaAM-08-1</strain>
    </source>
</reference>
<evidence type="ECO:0000313" key="2">
    <source>
        <dbReference type="Proteomes" id="UP000054477"/>
    </source>
</evidence>
<proteinExistence type="predicted"/>
<reference evidence="2" key="2">
    <citation type="submission" date="2015-01" db="EMBL/GenBank/DDBJ databases">
        <title>Evolutionary Origins and Diversification of the Mycorrhizal Mutualists.</title>
        <authorList>
            <consortium name="DOE Joint Genome Institute"/>
            <consortium name="Mycorrhizal Genomics Consortium"/>
            <person name="Kohler A."/>
            <person name="Kuo A."/>
            <person name="Nagy L.G."/>
            <person name="Floudas D."/>
            <person name="Copeland A."/>
            <person name="Barry K.W."/>
            <person name="Cichocki N."/>
            <person name="Veneault-Fourrey C."/>
            <person name="LaButti K."/>
            <person name="Lindquist E.A."/>
            <person name="Lipzen A."/>
            <person name="Lundell T."/>
            <person name="Morin E."/>
            <person name="Murat C."/>
            <person name="Riley R."/>
            <person name="Ohm R."/>
            <person name="Sun H."/>
            <person name="Tunlid A."/>
            <person name="Henrissat B."/>
            <person name="Grigoriev I.V."/>
            <person name="Hibbett D.S."/>
            <person name="Martin F."/>
        </authorList>
    </citation>
    <scope>NUCLEOTIDE SEQUENCE [LARGE SCALE GENOMIC DNA]</scope>
    <source>
        <strain evidence="2">LaAM-08-1</strain>
    </source>
</reference>
<gene>
    <name evidence="1" type="ORF">K443DRAFT_320663</name>
</gene>
<dbReference type="Proteomes" id="UP000054477">
    <property type="component" value="Unassembled WGS sequence"/>
</dbReference>
<dbReference type="EMBL" id="KN838745">
    <property type="protein sequence ID" value="KIJ95736.1"/>
    <property type="molecule type" value="Genomic_DNA"/>
</dbReference>
<accession>A0A0C9XDC7</accession>
<evidence type="ECO:0000313" key="1">
    <source>
        <dbReference type="EMBL" id="KIJ95736.1"/>
    </source>
</evidence>
<name>A0A0C9XDC7_9AGAR</name>
<organism evidence="1 2">
    <name type="scientific">Laccaria amethystina LaAM-08-1</name>
    <dbReference type="NCBI Taxonomy" id="1095629"/>
    <lineage>
        <taxon>Eukaryota</taxon>
        <taxon>Fungi</taxon>
        <taxon>Dikarya</taxon>
        <taxon>Basidiomycota</taxon>
        <taxon>Agaricomycotina</taxon>
        <taxon>Agaricomycetes</taxon>
        <taxon>Agaricomycetidae</taxon>
        <taxon>Agaricales</taxon>
        <taxon>Agaricineae</taxon>
        <taxon>Hydnangiaceae</taxon>
        <taxon>Laccaria</taxon>
    </lineage>
</organism>
<keyword evidence="2" id="KW-1185">Reference proteome</keyword>
<protein>
    <submittedName>
        <fullName evidence="1">Unplaced genomic scaffold K443scaffold_210, whole genome shotgun sequence</fullName>
    </submittedName>
</protein>